<dbReference type="InterPro" id="IPR036412">
    <property type="entry name" value="HAD-like_sf"/>
</dbReference>
<dbReference type="PROSITE" id="PS51186">
    <property type="entry name" value="GNAT"/>
    <property type="match status" value="1"/>
</dbReference>
<dbReference type="SUPFAM" id="SSF55729">
    <property type="entry name" value="Acyl-CoA N-acyltransferases (Nat)"/>
    <property type="match status" value="1"/>
</dbReference>
<protein>
    <recommendedName>
        <fullName evidence="1">N-acetyltransferase domain-containing protein</fullName>
    </recommendedName>
</protein>
<dbReference type="Proteomes" id="UP000287171">
    <property type="component" value="Unassembled WGS sequence"/>
</dbReference>
<dbReference type="AlphaFoldDB" id="A0A402BIU1"/>
<accession>A0A402BIU1</accession>
<dbReference type="InterPro" id="IPR023214">
    <property type="entry name" value="HAD_sf"/>
</dbReference>
<dbReference type="SUPFAM" id="SSF56784">
    <property type="entry name" value="HAD-like"/>
    <property type="match status" value="1"/>
</dbReference>
<dbReference type="OrthoDB" id="323926at2"/>
<evidence type="ECO:0000313" key="3">
    <source>
        <dbReference type="Proteomes" id="UP000287171"/>
    </source>
</evidence>
<proteinExistence type="predicted"/>
<dbReference type="InterPro" id="IPR000182">
    <property type="entry name" value="GNAT_dom"/>
</dbReference>
<comment type="caution">
    <text evidence="2">The sequence shown here is derived from an EMBL/GenBank/DDBJ whole genome shotgun (WGS) entry which is preliminary data.</text>
</comment>
<dbReference type="Gene3D" id="3.40.50.1000">
    <property type="entry name" value="HAD superfamily/HAD-like"/>
    <property type="match status" value="1"/>
</dbReference>
<dbReference type="NCBIfam" id="TIGR01686">
    <property type="entry name" value="FkbH"/>
    <property type="match status" value="1"/>
</dbReference>
<evidence type="ECO:0000313" key="2">
    <source>
        <dbReference type="EMBL" id="GCE31293.1"/>
    </source>
</evidence>
<dbReference type="InterPro" id="IPR016181">
    <property type="entry name" value="Acyl_CoA_acyltransferase"/>
</dbReference>
<sequence>MVNKLEKSAQTARKQSGIKCVVWDLDNTIWEGTLLEDSQVRVRPEVVAVIKELDRRGILHSIASKNDHASAMAKLEEFGLAEYFLYPQINWNAKSSSIREIARLINIGMDTLAFIDDQPFERDDVAYELADVLCIDALDCVSICEQPAFTPKFITEDSSKRREMYLSDIKRNQEEKEFQGPSEEFLASLNMVFTIKEAAEDDLQRAEELTVRTHQLNTTGYTYSYDELNAFRTSDTHTLYVASLEDTYGIYGKIGLALVVREPGIWTVKLLLMSCRVVSRGVGTIIISYIMQQAKAAGAVVRAEFVSNGRNRMMYITYKFNGFKEIEKHDDYSLFENDVTNIQPFPDYITVQIDEN</sequence>
<dbReference type="GO" id="GO:0016747">
    <property type="term" value="F:acyltransferase activity, transferring groups other than amino-acyl groups"/>
    <property type="evidence" value="ECO:0007669"/>
    <property type="project" value="InterPro"/>
</dbReference>
<keyword evidence="3" id="KW-1185">Reference proteome</keyword>
<name>A0A402BIU1_9CHLR</name>
<organism evidence="2 3">
    <name type="scientific">Dictyobacter alpinus</name>
    <dbReference type="NCBI Taxonomy" id="2014873"/>
    <lineage>
        <taxon>Bacteria</taxon>
        <taxon>Bacillati</taxon>
        <taxon>Chloroflexota</taxon>
        <taxon>Ktedonobacteria</taxon>
        <taxon>Ktedonobacterales</taxon>
        <taxon>Dictyobacteraceae</taxon>
        <taxon>Dictyobacter</taxon>
    </lineage>
</organism>
<gene>
    <name evidence="2" type="ORF">KDA_67770</name>
</gene>
<dbReference type="Gene3D" id="3.40.630.30">
    <property type="match status" value="1"/>
</dbReference>
<dbReference type="RefSeq" id="WP_126631276.1">
    <property type="nucleotide sequence ID" value="NZ_BIFT01000002.1"/>
</dbReference>
<dbReference type="InterPro" id="IPR010033">
    <property type="entry name" value="HAD_SF_ppase_IIIC"/>
</dbReference>
<feature type="domain" description="N-acetyltransferase" evidence="1">
    <location>
        <begin position="193"/>
        <end position="346"/>
    </location>
</feature>
<dbReference type="EMBL" id="BIFT01000002">
    <property type="protein sequence ID" value="GCE31293.1"/>
    <property type="molecule type" value="Genomic_DNA"/>
</dbReference>
<evidence type="ECO:0000259" key="1">
    <source>
        <dbReference type="PROSITE" id="PS51186"/>
    </source>
</evidence>
<dbReference type="InterPro" id="IPR010037">
    <property type="entry name" value="FkbH_domain"/>
</dbReference>
<dbReference type="NCBIfam" id="TIGR01681">
    <property type="entry name" value="HAD-SF-IIIC"/>
    <property type="match status" value="1"/>
</dbReference>
<reference evidence="3" key="1">
    <citation type="submission" date="2018-12" db="EMBL/GenBank/DDBJ databases">
        <title>Tengunoibacter tsumagoiensis gen. nov., sp. nov., Dictyobacter kobayashii sp. nov., D. alpinus sp. nov., and D. joshuensis sp. nov. and description of Dictyobacteraceae fam. nov. within the order Ktedonobacterales isolated from Tengu-no-mugimeshi.</title>
        <authorList>
            <person name="Wang C.M."/>
            <person name="Zheng Y."/>
            <person name="Sakai Y."/>
            <person name="Toyoda A."/>
            <person name="Minakuchi Y."/>
            <person name="Abe K."/>
            <person name="Yokota A."/>
            <person name="Yabe S."/>
        </authorList>
    </citation>
    <scope>NUCLEOTIDE SEQUENCE [LARGE SCALE GENOMIC DNA]</scope>
    <source>
        <strain evidence="3">Uno16</strain>
    </source>
</reference>